<organism evidence="11 12">
    <name type="scientific">Polyodon spathula</name>
    <name type="common">North American paddlefish</name>
    <name type="synonym">Squalus spathula</name>
    <dbReference type="NCBI Taxonomy" id="7913"/>
    <lineage>
        <taxon>Eukaryota</taxon>
        <taxon>Metazoa</taxon>
        <taxon>Chordata</taxon>
        <taxon>Craniata</taxon>
        <taxon>Vertebrata</taxon>
        <taxon>Euteleostomi</taxon>
        <taxon>Actinopterygii</taxon>
        <taxon>Chondrostei</taxon>
        <taxon>Acipenseriformes</taxon>
        <taxon>Polyodontidae</taxon>
        <taxon>Polyodon</taxon>
    </lineage>
</organism>
<sequence length="220" mass="25457">KKMSIKKSIGFILSSYITLSSAMFFHMGEKEEKCIIEDIPSDIIVTGYFKMELWDVSSQGFQNSAPNLGMTVTVRHPDSEILMTKKYDLEGKFTFKSESSGQHFICLESNSPRLAVFAGDKLRVHLDIQVGEHRLDETASQAQDTVKDVKYTMIQLIEQVKYISSQQNYQREREENFRQTSQDTNSSVFWWALVQTIMLITVGIWQMKQMKDFLIEKKLV</sequence>
<evidence type="ECO:0000313" key="12">
    <source>
        <dbReference type="Proteomes" id="UP001166093"/>
    </source>
</evidence>
<dbReference type="EMBL" id="JAAWVQ010159341">
    <property type="protein sequence ID" value="MBN3286621.1"/>
    <property type="molecule type" value="Genomic_DNA"/>
</dbReference>
<dbReference type="PROSITE" id="PS50866">
    <property type="entry name" value="GOLD"/>
    <property type="match status" value="1"/>
</dbReference>
<keyword evidence="12" id="KW-1185">Reference proteome</keyword>
<reference evidence="11" key="1">
    <citation type="journal article" date="2021" name="Cell">
        <title>Tracing the genetic footprints of vertebrate landing in non-teleost ray-finned fishes.</title>
        <authorList>
            <person name="Bi X."/>
            <person name="Wang K."/>
            <person name="Yang L."/>
            <person name="Pan H."/>
            <person name="Jiang H."/>
            <person name="Wei Q."/>
            <person name="Fang M."/>
            <person name="Yu H."/>
            <person name="Zhu C."/>
            <person name="Cai Y."/>
            <person name="He Y."/>
            <person name="Gan X."/>
            <person name="Zeng H."/>
            <person name="Yu D."/>
            <person name="Zhu Y."/>
            <person name="Jiang H."/>
            <person name="Qiu Q."/>
            <person name="Yang H."/>
            <person name="Zhang Y.E."/>
            <person name="Wang W."/>
            <person name="Zhu M."/>
            <person name="He S."/>
            <person name="Zhang G."/>
        </authorList>
    </citation>
    <scope>NUCLEOTIDE SEQUENCE</scope>
    <source>
        <strain evidence="11">Pddl_001</strain>
    </source>
</reference>
<dbReference type="Proteomes" id="UP001166093">
    <property type="component" value="Unassembled WGS sequence"/>
</dbReference>
<evidence type="ECO:0000256" key="9">
    <source>
        <dbReference type="SAM" id="Phobius"/>
    </source>
</evidence>
<dbReference type="InterPro" id="IPR015720">
    <property type="entry name" value="Emp24-like"/>
</dbReference>
<evidence type="ECO:0000256" key="8">
    <source>
        <dbReference type="RuleBase" id="RU003827"/>
    </source>
</evidence>
<evidence type="ECO:0000256" key="2">
    <source>
        <dbReference type="ARBA" id="ARBA00007104"/>
    </source>
</evidence>
<keyword evidence="3 8" id="KW-0812">Transmembrane</keyword>
<keyword evidence="4" id="KW-0732">Signal</keyword>
<gene>
    <name evidence="11" type="primary">Tmed11</name>
    <name evidence="11" type="ORF">GTO93_0019213</name>
</gene>
<keyword evidence="6 9" id="KW-1133">Transmembrane helix</keyword>
<comment type="subcellular location">
    <subcellularLocation>
        <location evidence="1">Endoplasmic reticulum membrane</location>
        <topology evidence="1">Single-pass type I membrane protein</topology>
    </subcellularLocation>
    <subcellularLocation>
        <location evidence="8">Membrane</location>
        <topology evidence="8">Single-pass type I membrane protein</topology>
    </subcellularLocation>
</comment>
<evidence type="ECO:0000259" key="10">
    <source>
        <dbReference type="PROSITE" id="PS50866"/>
    </source>
</evidence>
<evidence type="ECO:0000256" key="7">
    <source>
        <dbReference type="ARBA" id="ARBA00023136"/>
    </source>
</evidence>
<evidence type="ECO:0000256" key="3">
    <source>
        <dbReference type="ARBA" id="ARBA00022692"/>
    </source>
</evidence>
<comment type="similarity">
    <text evidence="2 8">Belongs to the EMP24/GP25L family.</text>
</comment>
<dbReference type="InterPro" id="IPR009038">
    <property type="entry name" value="GOLD_dom"/>
</dbReference>
<comment type="caution">
    <text evidence="11">The sequence shown here is derived from an EMBL/GenBank/DDBJ whole genome shotgun (WGS) entry which is preliminary data.</text>
</comment>
<dbReference type="Pfam" id="PF01105">
    <property type="entry name" value="EMP24_GP25L"/>
    <property type="match status" value="1"/>
</dbReference>
<keyword evidence="7 9" id="KW-0472">Membrane</keyword>
<dbReference type="PANTHER" id="PTHR22811">
    <property type="entry name" value="TRANSMEMBRANE EMP24 DOMAIN-CONTAINING PROTEIN"/>
    <property type="match status" value="1"/>
</dbReference>
<evidence type="ECO:0000313" key="11">
    <source>
        <dbReference type="EMBL" id="MBN3286621.1"/>
    </source>
</evidence>
<feature type="non-terminal residue" evidence="11">
    <location>
        <position position="1"/>
    </location>
</feature>
<dbReference type="SMART" id="SM01190">
    <property type="entry name" value="EMP24_GP25L"/>
    <property type="match status" value="1"/>
</dbReference>
<protein>
    <submittedName>
        <fullName evidence="11">TMD11 protein</fullName>
    </submittedName>
</protein>
<name>A0ABS2YIT6_POLSP</name>
<feature type="non-terminal residue" evidence="11">
    <location>
        <position position="220"/>
    </location>
</feature>
<feature type="domain" description="GOLD" evidence="10">
    <location>
        <begin position="32"/>
        <end position="130"/>
    </location>
</feature>
<evidence type="ECO:0000256" key="1">
    <source>
        <dbReference type="ARBA" id="ARBA00004115"/>
    </source>
</evidence>
<accession>A0ABS2YIT6</accession>
<evidence type="ECO:0000256" key="5">
    <source>
        <dbReference type="ARBA" id="ARBA00022824"/>
    </source>
</evidence>
<evidence type="ECO:0000256" key="6">
    <source>
        <dbReference type="ARBA" id="ARBA00022989"/>
    </source>
</evidence>
<feature type="transmembrane region" description="Helical" evidence="9">
    <location>
        <begin position="188"/>
        <end position="207"/>
    </location>
</feature>
<evidence type="ECO:0000256" key="4">
    <source>
        <dbReference type="ARBA" id="ARBA00022729"/>
    </source>
</evidence>
<proteinExistence type="inferred from homology"/>
<keyword evidence="5" id="KW-0256">Endoplasmic reticulum</keyword>